<name>A0A1G8DU31_9FLAO</name>
<keyword evidence="2" id="KW-1185">Reference proteome</keyword>
<proteinExistence type="predicted"/>
<dbReference type="Proteomes" id="UP000243588">
    <property type="component" value="Unassembled WGS sequence"/>
</dbReference>
<evidence type="ECO:0000313" key="1">
    <source>
        <dbReference type="EMBL" id="SDH60929.1"/>
    </source>
</evidence>
<dbReference type="EMBL" id="FNDQ01000008">
    <property type="protein sequence ID" value="SDH60929.1"/>
    <property type="molecule type" value="Genomic_DNA"/>
</dbReference>
<protein>
    <submittedName>
        <fullName evidence="1">Uncharacterized protein</fullName>
    </submittedName>
</protein>
<dbReference type="STRING" id="702745.SAMN05421818_10854"/>
<reference evidence="2" key="1">
    <citation type="submission" date="2016-10" db="EMBL/GenBank/DDBJ databases">
        <authorList>
            <person name="Varghese N."/>
            <person name="Submissions S."/>
        </authorList>
    </citation>
    <scope>NUCLEOTIDE SEQUENCE [LARGE SCALE GENOMIC DNA]</scope>
    <source>
        <strain evidence="2">DSM 23313</strain>
    </source>
</reference>
<accession>A0A1G8DU31</accession>
<organism evidence="1 2">
    <name type="scientific">Myroides phaeus</name>
    <dbReference type="NCBI Taxonomy" id="702745"/>
    <lineage>
        <taxon>Bacteria</taxon>
        <taxon>Pseudomonadati</taxon>
        <taxon>Bacteroidota</taxon>
        <taxon>Flavobacteriia</taxon>
        <taxon>Flavobacteriales</taxon>
        <taxon>Flavobacteriaceae</taxon>
        <taxon>Myroides</taxon>
    </lineage>
</organism>
<evidence type="ECO:0000313" key="2">
    <source>
        <dbReference type="Proteomes" id="UP000243588"/>
    </source>
</evidence>
<dbReference type="AlphaFoldDB" id="A0A1G8DU31"/>
<gene>
    <name evidence="1" type="ORF">SAMN05421818_10854</name>
</gene>
<sequence length="77" mass="9142">MVNKISFHKTMDKQQYVTTAFEQIRKKNIETPFYIANGCQVTDLEMYLNSLRKGYLNSVDPRLEKLFHDKIEQLKSL</sequence>